<proteinExistence type="predicted"/>
<name>A0A1Q5PUJ2_9ACTO</name>
<dbReference type="AlphaFoldDB" id="A0A1Q5PUJ2"/>
<accession>A0A1Q5PUJ2</accession>
<dbReference type="InParanoid" id="A0A1Q5PUJ2"/>
<keyword evidence="2" id="KW-1185">Reference proteome</keyword>
<dbReference type="EMBL" id="MQVS01000008">
    <property type="protein sequence ID" value="OKL51253.1"/>
    <property type="molecule type" value="Genomic_DNA"/>
</dbReference>
<comment type="caution">
    <text evidence="1">The sequence shown here is derived from an EMBL/GenBank/DDBJ whole genome shotgun (WGS) entry which is preliminary data.</text>
</comment>
<reference evidence="2" key="1">
    <citation type="submission" date="2016-12" db="EMBL/GenBank/DDBJ databases">
        <authorList>
            <person name="Meng X."/>
        </authorList>
    </citation>
    <scope>NUCLEOTIDE SEQUENCE [LARGE SCALE GENOMIC DNA]</scope>
    <source>
        <strain evidence="2">DSM 20732</strain>
    </source>
</reference>
<evidence type="ECO:0000313" key="2">
    <source>
        <dbReference type="Proteomes" id="UP000185612"/>
    </source>
</evidence>
<organism evidence="1 2">
    <name type="scientific">Buchananella hordeovulneris</name>
    <dbReference type="NCBI Taxonomy" id="52770"/>
    <lineage>
        <taxon>Bacteria</taxon>
        <taxon>Bacillati</taxon>
        <taxon>Actinomycetota</taxon>
        <taxon>Actinomycetes</taxon>
        <taxon>Actinomycetales</taxon>
        <taxon>Actinomycetaceae</taxon>
        <taxon>Buchananella</taxon>
    </lineage>
</organism>
<sequence length="63" mass="6687">MALPEVLLARRLDHLNALPCQALLFGAMSEAALLVAQHAGTETARAQAPALRYHLLASYVCSG</sequence>
<dbReference type="Proteomes" id="UP000185612">
    <property type="component" value="Unassembled WGS sequence"/>
</dbReference>
<evidence type="ECO:0000313" key="1">
    <source>
        <dbReference type="EMBL" id="OKL51253.1"/>
    </source>
</evidence>
<protein>
    <submittedName>
        <fullName evidence="1">Uncharacterized protein</fullName>
    </submittedName>
</protein>
<gene>
    <name evidence="1" type="ORF">BSZ40_08045</name>
</gene>